<accession>A0A484LRR4</accession>
<dbReference type="OrthoDB" id="1284616at2759"/>
<feature type="compositionally biased region" description="Basic and acidic residues" evidence="1">
    <location>
        <begin position="87"/>
        <end position="97"/>
    </location>
</feature>
<sequence>MAFLRSFTRSRSLFSAVQRLRSRPDSPSLGHISLLPETQRRSISFPSLFSSKIDSDSDKVDVGTAEEGHRARHELTDLEEESPVLQENREIEEVSKNDDDDDDDSGNQSKVHSLHKAFVKAPSVRKPLSPEMAMLVTHLYEEGYFKDANFVNKKELDITCFEHNYAWNYIKRVAVQFGKDKQEVAELLPAEDLRKVALFGCPSVMKKGIQAAKILRHLFKIPEDTVCGKCALRHSCKFENKDMWSRFKVTELHLHHVMKIITLYALGPIPDGLVVPAEVKESVNRLLLEVVNLSKSRSAKHDSDDVGIQFTSN</sequence>
<protein>
    <submittedName>
        <fullName evidence="2">Uncharacterized protein</fullName>
    </submittedName>
</protein>
<keyword evidence="3" id="KW-1185">Reference proteome</keyword>
<gene>
    <name evidence="2" type="ORF">CCAM_LOCUS20703</name>
</gene>
<evidence type="ECO:0000256" key="1">
    <source>
        <dbReference type="SAM" id="MobiDB-lite"/>
    </source>
</evidence>
<name>A0A484LRR4_9ASTE</name>
<organism evidence="2 3">
    <name type="scientific">Cuscuta campestris</name>
    <dbReference type="NCBI Taxonomy" id="132261"/>
    <lineage>
        <taxon>Eukaryota</taxon>
        <taxon>Viridiplantae</taxon>
        <taxon>Streptophyta</taxon>
        <taxon>Embryophyta</taxon>
        <taxon>Tracheophyta</taxon>
        <taxon>Spermatophyta</taxon>
        <taxon>Magnoliopsida</taxon>
        <taxon>eudicotyledons</taxon>
        <taxon>Gunneridae</taxon>
        <taxon>Pentapetalae</taxon>
        <taxon>asterids</taxon>
        <taxon>lamiids</taxon>
        <taxon>Solanales</taxon>
        <taxon>Convolvulaceae</taxon>
        <taxon>Cuscuteae</taxon>
        <taxon>Cuscuta</taxon>
        <taxon>Cuscuta subgen. Grammica</taxon>
        <taxon>Cuscuta sect. Cleistogrammica</taxon>
    </lineage>
</organism>
<dbReference type="AlphaFoldDB" id="A0A484LRR4"/>
<dbReference type="EMBL" id="OOIL02001879">
    <property type="protein sequence ID" value="VFQ78927.1"/>
    <property type="molecule type" value="Genomic_DNA"/>
</dbReference>
<dbReference type="Proteomes" id="UP000595140">
    <property type="component" value="Unassembled WGS sequence"/>
</dbReference>
<reference evidence="2 3" key="1">
    <citation type="submission" date="2018-04" db="EMBL/GenBank/DDBJ databases">
        <authorList>
            <person name="Vogel A."/>
        </authorList>
    </citation>
    <scope>NUCLEOTIDE SEQUENCE [LARGE SCALE GENOMIC DNA]</scope>
</reference>
<evidence type="ECO:0000313" key="2">
    <source>
        <dbReference type="EMBL" id="VFQ78927.1"/>
    </source>
</evidence>
<feature type="region of interest" description="Disordered" evidence="1">
    <location>
        <begin position="81"/>
        <end position="113"/>
    </location>
</feature>
<evidence type="ECO:0000313" key="3">
    <source>
        <dbReference type="Proteomes" id="UP000595140"/>
    </source>
</evidence>
<proteinExistence type="predicted"/>